<comment type="similarity">
    <text evidence="7">Belongs to the TIM14 family.</text>
</comment>
<dbReference type="SUPFAM" id="SSF46565">
    <property type="entry name" value="Chaperone J-domain"/>
    <property type="match status" value="1"/>
</dbReference>
<organism evidence="9 10">
    <name type="scientific">Thecamonas trahens ATCC 50062</name>
    <dbReference type="NCBI Taxonomy" id="461836"/>
    <lineage>
        <taxon>Eukaryota</taxon>
        <taxon>Apusozoa</taxon>
        <taxon>Apusomonadida</taxon>
        <taxon>Apusomonadidae</taxon>
        <taxon>Thecamonas</taxon>
    </lineage>
</organism>
<keyword evidence="10" id="KW-1185">Reference proteome</keyword>
<dbReference type="OrthoDB" id="240298at2759"/>
<dbReference type="GeneID" id="25565381"/>
<dbReference type="GO" id="GO:0001671">
    <property type="term" value="F:ATPase activator activity"/>
    <property type="evidence" value="ECO:0007669"/>
    <property type="project" value="TreeGrafter"/>
</dbReference>
<dbReference type="PANTHER" id="PTHR12763:SF28">
    <property type="entry name" value="GEO10507P1-RELATED"/>
    <property type="match status" value="1"/>
</dbReference>
<keyword evidence="4" id="KW-1133">Transmembrane helix</keyword>
<keyword evidence="6" id="KW-0472">Membrane</keyword>
<dbReference type="Gene3D" id="1.10.287.110">
    <property type="entry name" value="DnaJ domain"/>
    <property type="match status" value="1"/>
</dbReference>
<dbReference type="InterPro" id="IPR036869">
    <property type="entry name" value="J_dom_sf"/>
</dbReference>
<dbReference type="SMART" id="SM00271">
    <property type="entry name" value="DnaJ"/>
    <property type="match status" value="1"/>
</dbReference>
<sequence>MALALAAGMTVASAAIGLRFAIPAYQKWKAMPASARKPWFSRTVGAGSYPGGFEEAMTRKEAALILGIKQSASKKDITKAWKKLMLLNHPDNGGSTFVASKVNEARDFLLSGKQDPLF</sequence>
<evidence type="ECO:0000313" key="10">
    <source>
        <dbReference type="Proteomes" id="UP000054408"/>
    </source>
</evidence>
<dbReference type="GO" id="GO:0001405">
    <property type="term" value="C:PAM complex, Tim23 associated import motor"/>
    <property type="evidence" value="ECO:0007669"/>
    <property type="project" value="TreeGrafter"/>
</dbReference>
<dbReference type="InterPro" id="IPR001623">
    <property type="entry name" value="DnaJ_domain"/>
</dbReference>
<proteinExistence type="inferred from homology"/>
<dbReference type="GO" id="GO:0030150">
    <property type="term" value="P:protein import into mitochondrial matrix"/>
    <property type="evidence" value="ECO:0007669"/>
    <property type="project" value="TreeGrafter"/>
</dbReference>
<keyword evidence="2" id="KW-0812">Transmembrane</keyword>
<dbReference type="CDD" id="cd06257">
    <property type="entry name" value="DnaJ"/>
    <property type="match status" value="1"/>
</dbReference>
<dbReference type="PROSITE" id="PS50076">
    <property type="entry name" value="DNAJ_2"/>
    <property type="match status" value="1"/>
</dbReference>
<name>A0A0L0DEV7_THETB</name>
<dbReference type="Pfam" id="PF00226">
    <property type="entry name" value="DnaJ"/>
    <property type="match status" value="1"/>
</dbReference>
<keyword evidence="5" id="KW-0496">Mitochondrion</keyword>
<dbReference type="FunFam" id="1.10.287.110:FF:000001">
    <property type="entry name" value="Import inner membrane translocase subunit tim14"/>
    <property type="match status" value="1"/>
</dbReference>
<evidence type="ECO:0000256" key="2">
    <source>
        <dbReference type="ARBA" id="ARBA00022692"/>
    </source>
</evidence>
<evidence type="ECO:0000256" key="1">
    <source>
        <dbReference type="ARBA" id="ARBA00004434"/>
    </source>
</evidence>
<protein>
    <submittedName>
        <fullName evidence="9">Mitochondrial import inner membrane translocase subunit TIM14</fullName>
    </submittedName>
</protein>
<dbReference type="EMBL" id="GL349458">
    <property type="protein sequence ID" value="KNC49853.1"/>
    <property type="molecule type" value="Genomic_DNA"/>
</dbReference>
<gene>
    <name evidence="9" type="ORF">AMSG_06142</name>
</gene>
<dbReference type="STRING" id="461836.A0A0L0DEV7"/>
<dbReference type="AlphaFoldDB" id="A0A0L0DEV7"/>
<dbReference type="OMA" id="EPRMNKR"/>
<evidence type="ECO:0000256" key="7">
    <source>
        <dbReference type="ARBA" id="ARBA00038105"/>
    </source>
</evidence>
<comment type="subcellular location">
    <subcellularLocation>
        <location evidence="1">Mitochondrion inner membrane</location>
        <topology evidence="1">Single-pass membrane protein</topology>
    </subcellularLocation>
</comment>
<dbReference type="RefSeq" id="XP_013757340.1">
    <property type="nucleotide sequence ID" value="XM_013901886.1"/>
</dbReference>
<evidence type="ECO:0000256" key="5">
    <source>
        <dbReference type="ARBA" id="ARBA00023128"/>
    </source>
</evidence>
<dbReference type="Proteomes" id="UP000054408">
    <property type="component" value="Unassembled WGS sequence"/>
</dbReference>
<feature type="domain" description="J" evidence="8">
    <location>
        <begin position="61"/>
        <end position="118"/>
    </location>
</feature>
<evidence type="ECO:0000259" key="8">
    <source>
        <dbReference type="PROSITE" id="PS50076"/>
    </source>
</evidence>
<keyword evidence="3" id="KW-0999">Mitochondrion inner membrane</keyword>
<dbReference type="PANTHER" id="PTHR12763">
    <property type="match status" value="1"/>
</dbReference>
<evidence type="ECO:0000256" key="3">
    <source>
        <dbReference type="ARBA" id="ARBA00022792"/>
    </source>
</evidence>
<evidence type="ECO:0000256" key="6">
    <source>
        <dbReference type="ARBA" id="ARBA00023136"/>
    </source>
</evidence>
<evidence type="ECO:0000313" key="9">
    <source>
        <dbReference type="EMBL" id="KNC49853.1"/>
    </source>
</evidence>
<evidence type="ECO:0000256" key="4">
    <source>
        <dbReference type="ARBA" id="ARBA00022989"/>
    </source>
</evidence>
<accession>A0A0L0DEV7</accession>
<reference evidence="9 10" key="1">
    <citation type="submission" date="2010-05" db="EMBL/GenBank/DDBJ databases">
        <title>The Genome Sequence of Thecamonas trahens ATCC 50062.</title>
        <authorList>
            <consortium name="The Broad Institute Genome Sequencing Platform"/>
            <person name="Russ C."/>
            <person name="Cuomo C."/>
            <person name="Shea T."/>
            <person name="Young S.K."/>
            <person name="Zeng Q."/>
            <person name="Koehrsen M."/>
            <person name="Haas B."/>
            <person name="Borodovsky M."/>
            <person name="Guigo R."/>
            <person name="Alvarado L."/>
            <person name="Berlin A."/>
            <person name="Bochicchio J."/>
            <person name="Borenstein D."/>
            <person name="Chapman S."/>
            <person name="Chen Z."/>
            <person name="Freedman E."/>
            <person name="Gellesch M."/>
            <person name="Goldberg J."/>
            <person name="Griggs A."/>
            <person name="Gujja S."/>
            <person name="Heilman E."/>
            <person name="Heiman D."/>
            <person name="Hepburn T."/>
            <person name="Howarth C."/>
            <person name="Jen D."/>
            <person name="Larson L."/>
            <person name="Mehta T."/>
            <person name="Park D."/>
            <person name="Pearson M."/>
            <person name="Roberts A."/>
            <person name="Saif S."/>
            <person name="Shenoy N."/>
            <person name="Sisk P."/>
            <person name="Stolte C."/>
            <person name="Sykes S."/>
            <person name="Thomson T."/>
            <person name="Walk T."/>
            <person name="White J."/>
            <person name="Yandava C."/>
            <person name="Burger G."/>
            <person name="Gray M.W."/>
            <person name="Holland P.W.H."/>
            <person name="King N."/>
            <person name="Lang F.B.F."/>
            <person name="Roger A.J."/>
            <person name="Ruiz-Trillo I."/>
            <person name="Lander E."/>
            <person name="Nusbaum C."/>
        </authorList>
    </citation>
    <scope>NUCLEOTIDE SEQUENCE [LARGE SCALE GENOMIC DNA]</scope>
    <source>
        <strain evidence="9 10">ATCC 50062</strain>
    </source>
</reference>
<dbReference type="eggNOG" id="KOG0723">
    <property type="taxonomic scope" value="Eukaryota"/>
</dbReference>